<evidence type="ECO:0000313" key="1">
    <source>
        <dbReference type="EMBL" id="GFH08670.1"/>
    </source>
</evidence>
<comment type="caution">
    <text evidence="1">The sequence shown here is derived from an EMBL/GenBank/DDBJ whole genome shotgun (WGS) entry which is preliminary data.</text>
</comment>
<dbReference type="Proteomes" id="UP000485058">
    <property type="component" value="Unassembled WGS sequence"/>
</dbReference>
<accession>A0A699YEU8</accession>
<keyword evidence="2" id="KW-1185">Reference proteome</keyword>
<organism evidence="1 2">
    <name type="scientific">Haematococcus lacustris</name>
    <name type="common">Green alga</name>
    <name type="synonym">Haematococcus pluvialis</name>
    <dbReference type="NCBI Taxonomy" id="44745"/>
    <lineage>
        <taxon>Eukaryota</taxon>
        <taxon>Viridiplantae</taxon>
        <taxon>Chlorophyta</taxon>
        <taxon>core chlorophytes</taxon>
        <taxon>Chlorophyceae</taxon>
        <taxon>CS clade</taxon>
        <taxon>Chlamydomonadales</taxon>
        <taxon>Haematococcaceae</taxon>
        <taxon>Haematococcus</taxon>
    </lineage>
</organism>
<evidence type="ECO:0000313" key="2">
    <source>
        <dbReference type="Proteomes" id="UP000485058"/>
    </source>
</evidence>
<name>A0A699YEU8_HAELA</name>
<dbReference type="AlphaFoldDB" id="A0A699YEU8"/>
<proteinExistence type="predicted"/>
<reference evidence="1 2" key="1">
    <citation type="submission" date="2020-02" db="EMBL/GenBank/DDBJ databases">
        <title>Draft genome sequence of Haematococcus lacustris strain NIES-144.</title>
        <authorList>
            <person name="Morimoto D."/>
            <person name="Nakagawa S."/>
            <person name="Yoshida T."/>
            <person name="Sawayama S."/>
        </authorList>
    </citation>
    <scope>NUCLEOTIDE SEQUENCE [LARGE SCALE GENOMIC DNA]</scope>
    <source>
        <strain evidence="1 2">NIES-144</strain>
    </source>
</reference>
<dbReference type="EMBL" id="BLLF01000176">
    <property type="protein sequence ID" value="GFH08670.1"/>
    <property type="molecule type" value="Genomic_DNA"/>
</dbReference>
<protein>
    <submittedName>
        <fullName evidence="1">Uncharacterized protein</fullName>
    </submittedName>
</protein>
<sequence>MLKHHYGAYPCAGSNTGRPSHDGGSKSVVIRTFSKMQPSFQGLATTASTSLGRRRKRVRAFAVMPCSSAIIRRATAGSATLQGDTPHRPVLPYSRVPCLAVWLSSPDAVHQLICVR</sequence>
<gene>
    <name evidence="1" type="ORF">HaLaN_03669</name>
</gene>